<proteinExistence type="predicted"/>
<gene>
    <name evidence="1" type="ORF">TTEB3V08_LOCUS269</name>
</gene>
<accession>A0A7R9FER8</accession>
<organism evidence="1">
    <name type="scientific">Timema tahoe</name>
    <dbReference type="NCBI Taxonomy" id="61484"/>
    <lineage>
        <taxon>Eukaryota</taxon>
        <taxon>Metazoa</taxon>
        <taxon>Ecdysozoa</taxon>
        <taxon>Arthropoda</taxon>
        <taxon>Hexapoda</taxon>
        <taxon>Insecta</taxon>
        <taxon>Pterygota</taxon>
        <taxon>Neoptera</taxon>
        <taxon>Polyneoptera</taxon>
        <taxon>Phasmatodea</taxon>
        <taxon>Timematodea</taxon>
        <taxon>Timematoidea</taxon>
        <taxon>Timematidae</taxon>
        <taxon>Timema</taxon>
    </lineage>
</organism>
<sequence>MEEPKGPTEPSRRFAASLDMTATHSPKNEIRIEMWSHEELQQEISANCIDRSAVANTRAVSFVFGLVCRLGSHGEDTYLARAGLPTTLPCCALHSLSRVFIQGNSSAIGKYTLCTYSRDLNPDLLVTVPVQSNARVRR</sequence>
<dbReference type="AlphaFoldDB" id="A0A7R9FER8"/>
<evidence type="ECO:0000313" key="1">
    <source>
        <dbReference type="EMBL" id="CAD7452079.1"/>
    </source>
</evidence>
<reference evidence="1" key="1">
    <citation type="submission" date="2020-11" db="EMBL/GenBank/DDBJ databases">
        <authorList>
            <person name="Tran Van P."/>
        </authorList>
    </citation>
    <scope>NUCLEOTIDE SEQUENCE</scope>
</reference>
<name>A0A7R9FER8_9NEOP</name>
<dbReference type="EMBL" id="OE000032">
    <property type="protein sequence ID" value="CAD7452079.1"/>
    <property type="molecule type" value="Genomic_DNA"/>
</dbReference>
<protein>
    <submittedName>
        <fullName evidence="1">Uncharacterized protein</fullName>
    </submittedName>
</protein>